<dbReference type="GeneID" id="92034874"/>
<accession>A0ABR1L2W9</accession>
<reference evidence="2 3" key="1">
    <citation type="submission" date="2024-04" db="EMBL/GenBank/DDBJ databases">
        <title>Phyllosticta paracitricarpa is synonymous to the EU quarantine fungus P. citricarpa based on phylogenomic analyses.</title>
        <authorList>
            <consortium name="Lawrence Berkeley National Laboratory"/>
            <person name="Van ingen-buijs V.A."/>
            <person name="Van westerhoven A.C."/>
            <person name="Haridas S."/>
            <person name="Skiadas P."/>
            <person name="Martin F."/>
            <person name="Groenewald J.Z."/>
            <person name="Crous P.W."/>
            <person name="Seidl M.F."/>
        </authorList>
    </citation>
    <scope>NUCLEOTIDE SEQUENCE [LARGE SCALE GENOMIC DNA]</scope>
    <source>
        <strain evidence="2 3">CPC 17464</strain>
    </source>
</reference>
<feature type="chain" id="PRO_5045554405" description="Secreted protein" evidence="1">
    <location>
        <begin position="26"/>
        <end position="95"/>
    </location>
</feature>
<dbReference type="EMBL" id="JBBPEH010000016">
    <property type="protein sequence ID" value="KAK7529524.1"/>
    <property type="molecule type" value="Genomic_DNA"/>
</dbReference>
<feature type="signal peptide" evidence="1">
    <location>
        <begin position="1"/>
        <end position="25"/>
    </location>
</feature>
<protein>
    <recommendedName>
        <fullName evidence="4">Secreted protein</fullName>
    </recommendedName>
</protein>
<comment type="caution">
    <text evidence="2">The sequence shown here is derived from an EMBL/GenBank/DDBJ whole genome shotgun (WGS) entry which is preliminary data.</text>
</comment>
<evidence type="ECO:0000256" key="1">
    <source>
        <dbReference type="SAM" id="SignalP"/>
    </source>
</evidence>
<name>A0ABR1L2W9_9PEZI</name>
<evidence type="ECO:0008006" key="4">
    <source>
        <dbReference type="Google" id="ProtNLM"/>
    </source>
</evidence>
<evidence type="ECO:0000313" key="3">
    <source>
        <dbReference type="Proteomes" id="UP001360953"/>
    </source>
</evidence>
<dbReference type="RefSeq" id="XP_066649974.1">
    <property type="nucleotide sequence ID" value="XM_066801968.1"/>
</dbReference>
<keyword evidence="3" id="KW-1185">Reference proteome</keyword>
<sequence length="95" mass="11030">MQRFFPFRFSWLSVSLVIYAQRSSAHLSVGLCFVPRPKKKKRNREGGKEGEFLFVHPIPFHLSMPQNPCWLYPPKAPNNDVMTVMMMLAIMTMAN</sequence>
<dbReference type="Proteomes" id="UP001360953">
    <property type="component" value="Unassembled WGS sequence"/>
</dbReference>
<keyword evidence="1" id="KW-0732">Signal</keyword>
<gene>
    <name evidence="2" type="ORF">J3D65DRAFT_642250</name>
</gene>
<organism evidence="2 3">
    <name type="scientific">Phyllosticta citribraziliensis</name>
    <dbReference type="NCBI Taxonomy" id="989973"/>
    <lineage>
        <taxon>Eukaryota</taxon>
        <taxon>Fungi</taxon>
        <taxon>Dikarya</taxon>
        <taxon>Ascomycota</taxon>
        <taxon>Pezizomycotina</taxon>
        <taxon>Dothideomycetes</taxon>
        <taxon>Dothideomycetes incertae sedis</taxon>
        <taxon>Botryosphaeriales</taxon>
        <taxon>Phyllostictaceae</taxon>
        <taxon>Phyllosticta</taxon>
    </lineage>
</organism>
<evidence type="ECO:0000313" key="2">
    <source>
        <dbReference type="EMBL" id="KAK7529524.1"/>
    </source>
</evidence>
<proteinExistence type="predicted"/>